<dbReference type="FunFam" id="3.40.50.720:FF:000009">
    <property type="entry name" value="Fatty oxidation complex, alpha subunit"/>
    <property type="match status" value="1"/>
</dbReference>
<dbReference type="InterPro" id="IPR006176">
    <property type="entry name" value="3-OHacyl-CoA_DH_NAD-bd"/>
</dbReference>
<dbReference type="SUPFAM" id="SSF52096">
    <property type="entry name" value="ClpP/crotonase"/>
    <property type="match status" value="1"/>
</dbReference>
<evidence type="ECO:0000256" key="6">
    <source>
        <dbReference type="ARBA" id="ARBA00023027"/>
    </source>
</evidence>
<evidence type="ECO:0000256" key="3">
    <source>
        <dbReference type="ARBA" id="ARBA00022832"/>
    </source>
</evidence>
<comment type="pathway">
    <text evidence="1">Lipid metabolism; fatty acid beta-oxidation.</text>
</comment>
<keyword evidence="8 13" id="KW-0456">Lyase</keyword>
<name>C9YB38_CURXX</name>
<evidence type="ECO:0000256" key="7">
    <source>
        <dbReference type="ARBA" id="ARBA00023098"/>
    </source>
</evidence>
<dbReference type="InterPro" id="IPR006108">
    <property type="entry name" value="3HC_DH_C"/>
</dbReference>
<evidence type="ECO:0000256" key="8">
    <source>
        <dbReference type="ARBA" id="ARBA00023239"/>
    </source>
</evidence>
<keyword evidence="13" id="KW-0413">Isomerase</keyword>
<evidence type="ECO:0000256" key="1">
    <source>
        <dbReference type="ARBA" id="ARBA00005005"/>
    </source>
</evidence>
<dbReference type="CDD" id="cd06558">
    <property type="entry name" value="crotonase-like"/>
    <property type="match status" value="1"/>
</dbReference>
<keyword evidence="3" id="KW-0276">Fatty acid metabolism</keyword>
<accession>C9YB38</accession>
<evidence type="ECO:0000256" key="10">
    <source>
        <dbReference type="ARBA" id="ARBA00049556"/>
    </source>
</evidence>
<dbReference type="Pfam" id="PF00378">
    <property type="entry name" value="ECH_1"/>
    <property type="match status" value="1"/>
</dbReference>
<feature type="domain" description="3-hydroxyacyl-CoA dehydrogenase NAD binding" evidence="12">
    <location>
        <begin position="325"/>
        <end position="503"/>
    </location>
</feature>
<keyword evidence="6" id="KW-0520">NAD</keyword>
<evidence type="ECO:0000259" key="12">
    <source>
        <dbReference type="Pfam" id="PF02737"/>
    </source>
</evidence>
<dbReference type="SUPFAM" id="SSF48179">
    <property type="entry name" value="6-phosphogluconate dehydrogenase C-terminal domain-like"/>
    <property type="match status" value="2"/>
</dbReference>
<dbReference type="GO" id="GO:0006635">
    <property type="term" value="P:fatty acid beta-oxidation"/>
    <property type="evidence" value="ECO:0007669"/>
    <property type="project" value="UniProtKB-UniPathway"/>
</dbReference>
<gene>
    <name evidence="13" type="ORF">Csp_A13390</name>
</gene>
<keyword evidence="4" id="KW-0442">Lipid degradation</keyword>
<dbReference type="InterPro" id="IPR001753">
    <property type="entry name" value="Enoyl-CoA_hydra/iso"/>
</dbReference>
<dbReference type="Pfam" id="PF02737">
    <property type="entry name" value="3HCDH_N"/>
    <property type="match status" value="1"/>
</dbReference>
<dbReference type="AlphaFoldDB" id="C9YB38"/>
<evidence type="ECO:0000256" key="2">
    <source>
        <dbReference type="ARBA" id="ARBA00007005"/>
    </source>
</evidence>
<dbReference type="InterPro" id="IPR008927">
    <property type="entry name" value="6-PGluconate_DH-like_C_sf"/>
</dbReference>
<dbReference type="GO" id="GO:0004300">
    <property type="term" value="F:enoyl-CoA hydratase activity"/>
    <property type="evidence" value="ECO:0007669"/>
    <property type="project" value="TreeGrafter"/>
</dbReference>
<reference evidence="13" key="1">
    <citation type="journal article" date="2010" name="Nature">
        <title>The dynamic genome of Hydra.</title>
        <authorList>
            <person name="Chapman J.A."/>
            <person name="Kirkness E.F."/>
            <person name="Simakov O."/>
            <person name="Hampson S.E."/>
            <person name="Mitros T."/>
            <person name="Weinmaier T."/>
            <person name="Rattei T."/>
            <person name="Balasubramanian P.G."/>
            <person name="Borman J."/>
            <person name="Busam D."/>
            <person name="Disbennett K."/>
            <person name="Pfannkoch C."/>
            <person name="Sumin N."/>
            <person name="Sutton G."/>
            <person name="Viswanathan L."/>
            <person name="Walenz B."/>
            <person name="Goodstein D.M."/>
            <person name="Hellsten U."/>
            <person name="Kawashima T."/>
            <person name="Prochnik S.E."/>
            <person name="Putnam N.H."/>
            <person name="Shu S."/>
            <person name="Blumberg B."/>
            <person name="Dana C.E."/>
            <person name="Gee L."/>
            <person name="Kibler D.F."/>
            <person name="Law L."/>
            <person name="Lindgens D."/>
            <person name="Martinez D.E."/>
            <person name="Peng J."/>
            <person name="Wigge P.A."/>
            <person name="Bertulat B."/>
            <person name="Guder C."/>
            <person name="Nakamura Y."/>
            <person name="Ozbek S."/>
            <person name="Watanabe H."/>
            <person name="Khalturin K."/>
            <person name="Hemmrich G."/>
            <person name="Franke A."/>
            <person name="Augustin R."/>
            <person name="Fraune S."/>
            <person name="Hayakawa E."/>
            <person name="Hayakawa S."/>
            <person name="Hirose M."/>
            <person name="Hwang J."/>
            <person name="Ikeo K."/>
            <person name="Nishimiya-Fujisawa C."/>
            <person name="Ogura A."/>
            <person name="Takahashi T."/>
            <person name="Steinmetz P.R."/>
            <person name="Zhang X."/>
            <person name="Aufschnaiter R."/>
            <person name="Eder M.K."/>
            <person name="Gorny A.K."/>
            <person name="Salvenmoser W."/>
            <person name="Heimberg A.M."/>
            <person name="Wheeler B.M."/>
            <person name="Peterson K.J."/>
            <person name="Boettger A."/>
            <person name="Tischler P."/>
            <person name="Wolf A."/>
            <person name="Gojobori T."/>
            <person name="Remington K.A."/>
            <person name="Strausberg R.L."/>
            <person name="Venter J."/>
            <person name="Technau U."/>
            <person name="Hobmayer B."/>
            <person name="Bosch T.C."/>
            <person name="Holstein T.W."/>
            <person name="Fujisawa T."/>
            <person name="Bode H.R."/>
            <person name="David C.N."/>
            <person name="Rokhsar D.S."/>
            <person name="Steele R.E."/>
        </authorList>
    </citation>
    <scope>NUCLEOTIDE SEQUENCE</scope>
</reference>
<proteinExistence type="inferred from homology"/>
<dbReference type="Gene3D" id="1.10.1040.50">
    <property type="match status" value="1"/>
</dbReference>
<comment type="catalytic activity">
    <reaction evidence="10">
        <text>a (3S)-3-hydroxyacyl-CoA + NAD(+) = a 3-oxoacyl-CoA + NADH + H(+)</text>
        <dbReference type="Rhea" id="RHEA:22432"/>
        <dbReference type="ChEBI" id="CHEBI:15378"/>
        <dbReference type="ChEBI" id="CHEBI:57318"/>
        <dbReference type="ChEBI" id="CHEBI:57540"/>
        <dbReference type="ChEBI" id="CHEBI:57945"/>
        <dbReference type="ChEBI" id="CHEBI:90726"/>
        <dbReference type="EC" id="1.1.1.35"/>
    </reaction>
</comment>
<evidence type="ECO:0000256" key="9">
    <source>
        <dbReference type="ARBA" id="ARBA00023268"/>
    </source>
</evidence>
<dbReference type="GO" id="GO:0070403">
    <property type="term" value="F:NAD+ binding"/>
    <property type="evidence" value="ECO:0007669"/>
    <property type="project" value="InterPro"/>
</dbReference>
<evidence type="ECO:0000256" key="4">
    <source>
        <dbReference type="ARBA" id="ARBA00022963"/>
    </source>
</evidence>
<evidence type="ECO:0000313" key="13">
    <source>
        <dbReference type="EMBL" id="CBA29687.1"/>
    </source>
</evidence>
<dbReference type="GO" id="GO:0016853">
    <property type="term" value="F:isomerase activity"/>
    <property type="evidence" value="ECO:0007669"/>
    <property type="project" value="UniProtKB-KW"/>
</dbReference>
<keyword evidence="5 13" id="KW-0560">Oxidoreductase</keyword>
<dbReference type="InterPro" id="IPR029045">
    <property type="entry name" value="ClpP/crotonase-like_dom_sf"/>
</dbReference>
<dbReference type="SUPFAM" id="SSF51735">
    <property type="entry name" value="NAD(P)-binding Rossmann-fold domains"/>
    <property type="match status" value="1"/>
</dbReference>
<dbReference type="InterPro" id="IPR050136">
    <property type="entry name" value="FA_oxidation_alpha_subunit"/>
</dbReference>
<organism evidence="13">
    <name type="scientific">Curvibacter symbiont subsp. Hydra magnipapillata</name>
    <dbReference type="NCBI Taxonomy" id="667019"/>
    <lineage>
        <taxon>Bacteria</taxon>
        <taxon>Pseudomonadati</taxon>
        <taxon>Pseudomonadota</taxon>
        <taxon>Betaproteobacteria</taxon>
        <taxon>Burkholderiales</taxon>
        <taxon>Comamonadaceae</taxon>
        <taxon>Curvibacter</taxon>
    </lineage>
</organism>
<protein>
    <submittedName>
        <fullName evidence="13">Uncharacterized protein</fullName>
    </submittedName>
</protein>
<dbReference type="EMBL" id="FN543104">
    <property type="protein sequence ID" value="CBA29687.1"/>
    <property type="molecule type" value="Genomic_DNA"/>
</dbReference>
<dbReference type="InterPro" id="IPR036291">
    <property type="entry name" value="NAD(P)-bd_dom_sf"/>
</dbReference>
<dbReference type="PANTHER" id="PTHR43612">
    <property type="entry name" value="TRIFUNCTIONAL ENZYME SUBUNIT ALPHA"/>
    <property type="match status" value="1"/>
</dbReference>
<dbReference type="PANTHER" id="PTHR43612:SF3">
    <property type="entry name" value="TRIFUNCTIONAL ENZYME SUBUNIT ALPHA, MITOCHONDRIAL"/>
    <property type="match status" value="1"/>
</dbReference>
<keyword evidence="9" id="KW-0511">Multifunctional enzyme</keyword>
<evidence type="ECO:0000259" key="11">
    <source>
        <dbReference type="Pfam" id="PF00725"/>
    </source>
</evidence>
<comment type="similarity">
    <text evidence="2">In the central section; belongs to the 3-hydroxyacyl-CoA dehydrogenase family.</text>
</comment>
<keyword evidence="7" id="KW-0443">Lipid metabolism</keyword>
<dbReference type="Pfam" id="PF00725">
    <property type="entry name" value="3HCDH"/>
    <property type="match status" value="1"/>
</dbReference>
<sequence length="724" mass="77803">MLTHIMKTIRYSLDHGIATITFDEPDSPVNTMCLQWQQDMDAVAAQVLQDKDSITGILLASAKSTFFAGADLKAAMRLTPADAPRIFEEIERVKRNFRTIETLGKPVVSLLNGTALGGGWEVALVGHYRIAVDDRKTQFGLPEVTLGLLPGASGVTKMTRHLGLMGAQPYLVEGKTFNPSEAKGLGLVHELVAPGPDAAAEMRAKALAWVAAHPTTQHPWEAKGYKVPGGLPSSPAVAGMLPIAPAVIKKNTRGLYPAPEAIMACMVEGLQVDLDTALRIESRYLAKLMSGPQAKAMINTFFFNLNAIKSGQSRPDGVPRFKPTKVGLLGAGMMGAGIAYSQASKGITTVLKDVSQEKADLGKSYSAKITQGRVDKGRMKPEAQQQILDLIHPTGNVADLQGCDLIIEAVFENRELKAKVTQEAEPLLAPGGFFASNTSTLPITGLAKASTKREKFIGIHFFSPVDKMKLVEIIKGKATDDETVARAFDYVQALGKFPIVVNDSRGFFTSRVFGTFVMEGAAMLGEGIPAAAIENAGIQAGMPVGPLAVLDETALTLSLHVMDQTKKDFEAEGKSYIATPGELVVEKMVKQHNRPGRAGGAGFYEYPSEKGAKKFLWPELKGLFEKPDVAWNITDLKDRLLYRQAVETARCLAEGVLTSVHDANIGSIFGIGFPAWTGGAMQFIYGMGIDTFEARAAALATQFGGGFALSDDVKSAIRRFQPIY</sequence>
<feature type="domain" description="3-hydroxyacyl-CoA dehydrogenase C-terminal" evidence="11">
    <location>
        <begin position="506"/>
        <end position="606"/>
    </location>
</feature>
<evidence type="ECO:0000256" key="5">
    <source>
        <dbReference type="ARBA" id="ARBA00023002"/>
    </source>
</evidence>
<dbReference type="UniPathway" id="UPA00659"/>
<dbReference type="GO" id="GO:0016509">
    <property type="term" value="F:long-chain (3S)-3-hydroxyacyl-CoA dehydrogenase (NAD+) activity"/>
    <property type="evidence" value="ECO:0007669"/>
    <property type="project" value="TreeGrafter"/>
</dbReference>
<dbReference type="Gene3D" id="3.90.226.10">
    <property type="entry name" value="2-enoyl-CoA Hydratase, Chain A, domain 1"/>
    <property type="match status" value="1"/>
</dbReference>
<dbReference type="Gene3D" id="3.40.50.720">
    <property type="entry name" value="NAD(P)-binding Rossmann-like Domain"/>
    <property type="match status" value="1"/>
</dbReference>